<evidence type="ECO:0000256" key="9">
    <source>
        <dbReference type="RuleBase" id="RU362126"/>
    </source>
</evidence>
<dbReference type="FunFam" id="2.10.250.10:FF:000001">
    <property type="entry name" value="Calnexin homolog"/>
    <property type="match status" value="1"/>
</dbReference>
<dbReference type="SUPFAM" id="SSF49899">
    <property type="entry name" value="Concanavalin A-like lectins/glucanases"/>
    <property type="match status" value="1"/>
</dbReference>
<dbReference type="PRINTS" id="PR00626">
    <property type="entry name" value="CALRETICULIN"/>
</dbReference>
<dbReference type="InterPro" id="IPR018124">
    <property type="entry name" value="Calret/calnex_CS"/>
</dbReference>
<accession>A0A922IH99</accession>
<dbReference type="PANTHER" id="PTHR11073">
    <property type="entry name" value="CALRETICULIN AND CALNEXIN"/>
    <property type="match status" value="1"/>
</dbReference>
<protein>
    <submittedName>
        <fullName evidence="11">Calnexin-like protein</fullName>
    </submittedName>
</protein>
<comment type="caution">
    <text evidence="12">The sequence shown here is derived from an EMBL/GenBank/DDBJ whole genome shotgun (WGS) entry which is preliminary data.</text>
</comment>
<evidence type="ECO:0000256" key="5">
    <source>
        <dbReference type="ARBA" id="ARBA00022989"/>
    </source>
</evidence>
<dbReference type="SUPFAM" id="SSF63887">
    <property type="entry name" value="P-domain of calnexin/calreticulin"/>
    <property type="match status" value="1"/>
</dbReference>
<dbReference type="AlphaFoldDB" id="A0A922IH99"/>
<comment type="similarity">
    <text evidence="2 9">Belongs to the calreticulin family.</text>
</comment>
<feature type="disulfide bond" evidence="8">
    <location>
        <begin position="148"/>
        <end position="181"/>
    </location>
</feature>
<dbReference type="OrthoDB" id="1938156at2759"/>
<evidence type="ECO:0000256" key="6">
    <source>
        <dbReference type="ARBA" id="ARBA00023136"/>
    </source>
</evidence>
<keyword evidence="9" id="KW-0732">Signal</keyword>
<comment type="subcellular location">
    <subcellularLocation>
        <location evidence="1">Endoplasmic reticulum membrane</location>
        <topology evidence="1">Single-pass type I membrane protein</topology>
    </subcellularLocation>
</comment>
<feature type="region of interest" description="Disordered" evidence="10">
    <location>
        <begin position="252"/>
        <end position="344"/>
    </location>
</feature>
<dbReference type="GO" id="GO:0051082">
    <property type="term" value="F:unfolded protein binding"/>
    <property type="evidence" value="ECO:0007669"/>
    <property type="project" value="InterPro"/>
</dbReference>
<dbReference type="Gene3D" id="2.10.250.10">
    <property type="entry name" value="Calreticulin/calnexin, P domain"/>
    <property type="match status" value="1"/>
</dbReference>
<evidence type="ECO:0000256" key="8">
    <source>
        <dbReference type="PIRSR" id="PIRSR601580-3"/>
    </source>
</evidence>
<dbReference type="EMBL" id="SDOV01000004">
    <property type="protein sequence ID" value="KAH7642483.1"/>
    <property type="molecule type" value="Genomic_DNA"/>
</dbReference>
<dbReference type="Proteomes" id="UP000790347">
    <property type="component" value="Unassembled WGS sequence"/>
</dbReference>
<proteinExistence type="inferred from homology"/>
<dbReference type="PROSITE" id="PS00804">
    <property type="entry name" value="CALRETICULIN_2"/>
    <property type="match status" value="1"/>
</dbReference>
<dbReference type="InterPro" id="IPR013320">
    <property type="entry name" value="ConA-like_dom_sf"/>
</dbReference>
<feature type="signal peptide" evidence="9">
    <location>
        <begin position="1"/>
        <end position="25"/>
    </location>
</feature>
<keyword evidence="5 9" id="KW-1133">Transmembrane helix</keyword>
<feature type="compositionally biased region" description="Basic and acidic residues" evidence="10">
    <location>
        <begin position="264"/>
        <end position="302"/>
    </location>
</feature>
<dbReference type="InterPro" id="IPR001580">
    <property type="entry name" value="Calret/calnex"/>
</dbReference>
<feature type="chain" id="PRO_5039737707" evidence="9">
    <location>
        <begin position="26"/>
        <end position="600"/>
    </location>
</feature>
<keyword evidence="8" id="KW-1015">Disulfide bond</keyword>
<evidence type="ECO:0000313" key="12">
    <source>
        <dbReference type="EMBL" id="KAH9529758.1"/>
    </source>
</evidence>
<dbReference type="GO" id="GO:0005509">
    <property type="term" value="F:calcium ion binding"/>
    <property type="evidence" value="ECO:0007669"/>
    <property type="project" value="InterPro"/>
</dbReference>
<gene>
    <name evidence="12" type="ORF">DERF_003625</name>
    <name evidence="11" type="ORF">HUG17_5528</name>
</gene>
<evidence type="ECO:0000256" key="3">
    <source>
        <dbReference type="ARBA" id="ARBA00022692"/>
    </source>
</evidence>
<evidence type="ECO:0000256" key="1">
    <source>
        <dbReference type="ARBA" id="ARBA00004115"/>
    </source>
</evidence>
<name>A0A922IH99_DERFA</name>
<keyword evidence="13" id="KW-1185">Reference proteome</keyword>
<reference evidence="11" key="3">
    <citation type="journal article" date="2021" name="World Allergy Organ. J.">
        <title>Chromosome-level assembly of Dermatophagoides farinae genome and transcriptome reveals two novel allergens Der f 37 and Der f 39.</title>
        <authorList>
            <person name="Chen J."/>
            <person name="Cai Z."/>
            <person name="Fan D."/>
            <person name="Hu J."/>
            <person name="Hou Y."/>
            <person name="He Y."/>
            <person name="Zhang Z."/>
            <person name="Zhao Z."/>
            <person name="Gao P."/>
            <person name="Hu W."/>
            <person name="Sun J."/>
            <person name="Li J."/>
            <person name="Ji K."/>
        </authorList>
    </citation>
    <scope>NUCLEOTIDE SEQUENCE</scope>
    <source>
        <strain evidence="11">JKM2019</strain>
    </source>
</reference>
<dbReference type="PROSITE" id="PS00805">
    <property type="entry name" value="CALRETICULIN_REPEAT"/>
    <property type="match status" value="1"/>
</dbReference>
<feature type="compositionally biased region" description="Basic residues" evidence="10">
    <location>
        <begin position="590"/>
        <end position="600"/>
    </location>
</feature>
<feature type="compositionally biased region" description="Acidic residues" evidence="10">
    <location>
        <begin position="546"/>
        <end position="583"/>
    </location>
</feature>
<reference evidence="12" key="1">
    <citation type="submission" date="2013-05" db="EMBL/GenBank/DDBJ databases">
        <authorList>
            <person name="Yim A.K.Y."/>
            <person name="Chan T.F."/>
            <person name="Ji K.M."/>
            <person name="Liu X.Y."/>
            <person name="Zhou J.W."/>
            <person name="Li R.Q."/>
            <person name="Yang K.Y."/>
            <person name="Li J."/>
            <person name="Li M."/>
            <person name="Law P.T.W."/>
            <person name="Wu Y.L."/>
            <person name="Cai Z.L."/>
            <person name="Qin H."/>
            <person name="Bao Y."/>
            <person name="Leung R.K.K."/>
            <person name="Ng P.K.S."/>
            <person name="Zou J."/>
            <person name="Zhong X.J."/>
            <person name="Ran P.X."/>
            <person name="Zhong N.S."/>
            <person name="Liu Z.G."/>
            <person name="Tsui S.K.W."/>
        </authorList>
    </citation>
    <scope>NUCLEOTIDE SEQUENCE</scope>
    <source>
        <strain evidence="12">Derf</strain>
        <tissue evidence="12">Whole organism</tissue>
    </source>
</reference>
<feature type="compositionally biased region" description="Acidic residues" evidence="10">
    <location>
        <begin position="312"/>
        <end position="321"/>
    </location>
</feature>
<sequence length="600" mass="69307">MGKKYISCLILSLLLTITYQNFCYGQEHDETVTSDSDDDGSSEQQQHIDYVTPQIDEQYLYESFDDEQKFQLRWHKSTAHKADSSDLKYDGEWGLVQTQDRLKDDLALITKSKTRHHAYAAKLDKIYKFNSKPFILQYEAQFRNGQECGGAYLKLLAVPSGDLQNLNDKSKYSIMFGPDKCGNENKLHFIFNHKNPKNGTVTEKHWTKANSVTNLDEVFKDNRWHQFRLEIYPDNTFQVSVDKHYAQKGSLLEDFKPPVNPPKTIDDPNDSKPEDWDEREKIPDPDAVKPDDWDESQPRKIADPNAVKPDNWDENEPEMIADPDAKKPDDWDQEMDGDWEAPLIPNPKCSSLAGCGKWSAPLIDNPKYKGKWKAPLIANPAYKGKWVPRKIPNPDFYEDLNPFKTMAPIDAVAFELWTISDNIAFDNILVTDDLDTTNYVSSLTYQIKKEISDEATDNLVVKAMKYANKNPWMWAVYLFVIGIPLVLFIAFCCVSPVKKPSDTPASSQQDYDPAYSKKTDHPQPDYIPPPEDEPEQQATTSINKIDEEEEEEELEEDDVEEQKQDEEEEEIEEDEEEDEPEPEPEIKLRSSPRQRRPRKE</sequence>
<evidence type="ECO:0000313" key="13">
    <source>
        <dbReference type="Proteomes" id="UP000790347"/>
    </source>
</evidence>
<evidence type="ECO:0000256" key="10">
    <source>
        <dbReference type="SAM" id="MobiDB-lite"/>
    </source>
</evidence>
<feature type="transmembrane region" description="Helical" evidence="9">
    <location>
        <begin position="472"/>
        <end position="494"/>
    </location>
</feature>
<organism evidence="12 13">
    <name type="scientific">Dermatophagoides farinae</name>
    <name type="common">American house dust mite</name>
    <dbReference type="NCBI Taxonomy" id="6954"/>
    <lineage>
        <taxon>Eukaryota</taxon>
        <taxon>Metazoa</taxon>
        <taxon>Ecdysozoa</taxon>
        <taxon>Arthropoda</taxon>
        <taxon>Chelicerata</taxon>
        <taxon>Arachnida</taxon>
        <taxon>Acari</taxon>
        <taxon>Acariformes</taxon>
        <taxon>Sarcoptiformes</taxon>
        <taxon>Astigmata</taxon>
        <taxon>Psoroptidia</taxon>
        <taxon>Analgoidea</taxon>
        <taxon>Pyroglyphidae</taxon>
        <taxon>Dermatophagoidinae</taxon>
        <taxon>Dermatophagoides</taxon>
    </lineage>
</organism>
<evidence type="ECO:0000256" key="2">
    <source>
        <dbReference type="ARBA" id="ARBA00010983"/>
    </source>
</evidence>
<dbReference type="Pfam" id="PF00262">
    <property type="entry name" value="Calreticulin"/>
    <property type="match status" value="1"/>
</dbReference>
<dbReference type="GO" id="GO:0005789">
    <property type="term" value="C:endoplasmic reticulum membrane"/>
    <property type="evidence" value="ECO:0007669"/>
    <property type="project" value="UniProtKB-SubCell"/>
</dbReference>
<dbReference type="GO" id="GO:0006457">
    <property type="term" value="P:protein folding"/>
    <property type="evidence" value="ECO:0007669"/>
    <property type="project" value="InterPro"/>
</dbReference>
<evidence type="ECO:0000256" key="4">
    <source>
        <dbReference type="ARBA" id="ARBA00022824"/>
    </source>
</evidence>
<keyword evidence="6 9" id="KW-0472">Membrane</keyword>
<reference evidence="11" key="2">
    <citation type="submission" date="2020-06" db="EMBL/GenBank/DDBJ databases">
        <authorList>
            <person name="Ji K."/>
            <person name="Li J."/>
        </authorList>
    </citation>
    <scope>NUCLEOTIDE SEQUENCE</scope>
    <source>
        <strain evidence="11">JKM2019</strain>
        <tissue evidence="11">Whole body</tissue>
    </source>
</reference>
<evidence type="ECO:0000313" key="11">
    <source>
        <dbReference type="EMBL" id="KAH7642483.1"/>
    </source>
</evidence>
<feature type="region of interest" description="Disordered" evidence="10">
    <location>
        <begin position="499"/>
        <end position="600"/>
    </location>
</feature>
<dbReference type="EMBL" id="ASGP02000001">
    <property type="protein sequence ID" value="KAH9529758.1"/>
    <property type="molecule type" value="Genomic_DNA"/>
</dbReference>
<keyword evidence="7 9" id="KW-0143">Chaperone</keyword>
<dbReference type="Gene3D" id="2.60.120.200">
    <property type="match status" value="1"/>
</dbReference>
<dbReference type="Proteomes" id="UP000828236">
    <property type="component" value="Unassembled WGS sequence"/>
</dbReference>
<evidence type="ECO:0000256" key="7">
    <source>
        <dbReference type="ARBA" id="ARBA00023186"/>
    </source>
</evidence>
<dbReference type="PANTHER" id="PTHR11073:SF1">
    <property type="entry name" value="CALNEXIN 14D-RELATED"/>
    <property type="match status" value="1"/>
</dbReference>
<dbReference type="InterPro" id="IPR009033">
    <property type="entry name" value="Calreticulin/calnexin_P_dom_sf"/>
</dbReference>
<dbReference type="GO" id="GO:0036503">
    <property type="term" value="P:ERAD pathway"/>
    <property type="evidence" value="ECO:0007669"/>
    <property type="project" value="TreeGrafter"/>
</dbReference>
<reference evidence="12" key="4">
    <citation type="journal article" date="2022" name="Res Sq">
        <title>Comparative Genomics Reveals Insights into the Divergent Evolution of Astigmatic Mites and Household Pest Adaptations.</title>
        <authorList>
            <person name="Xiong Q."/>
            <person name="Wan A.T.-Y."/>
            <person name="Liu X.-Y."/>
            <person name="Fung C.S.-H."/>
            <person name="Xiao X."/>
            <person name="Malainual N."/>
            <person name="Hou J."/>
            <person name="Wang L."/>
            <person name="Wang M."/>
            <person name="Yang K."/>
            <person name="Cui Y."/>
            <person name="Leung E."/>
            <person name="Nong W."/>
            <person name="Shin S.-K."/>
            <person name="Au S."/>
            <person name="Jeong K.Y."/>
            <person name="Chew F.T."/>
            <person name="Hui J."/>
            <person name="Leung T.F."/>
            <person name="Tungtrongchitr A."/>
            <person name="Zhong N."/>
            <person name="Liu Z."/>
            <person name="Tsui S."/>
        </authorList>
    </citation>
    <scope>NUCLEOTIDE SEQUENCE</scope>
    <source>
        <strain evidence="12">Derf</strain>
        <tissue evidence="12">Whole organism</tissue>
    </source>
</reference>
<keyword evidence="3 9" id="KW-0812">Transmembrane</keyword>
<keyword evidence="4 9" id="KW-0256">Endoplasmic reticulum</keyword>